<name>A0A239BTV5_9ACTN</name>
<dbReference type="SUPFAM" id="SSF51338">
    <property type="entry name" value="Composite domain of metallo-dependent hydrolases"/>
    <property type="match status" value="1"/>
</dbReference>
<dbReference type="PANTHER" id="PTHR11647:SF1">
    <property type="entry name" value="COLLAPSIN RESPONSE MEDIATOR PROTEIN"/>
    <property type="match status" value="1"/>
</dbReference>
<dbReference type="InterPro" id="IPR011059">
    <property type="entry name" value="Metal-dep_hydrolase_composite"/>
</dbReference>
<dbReference type="EMBL" id="FZOO01000002">
    <property type="protein sequence ID" value="SNS10593.1"/>
    <property type="molecule type" value="Genomic_DNA"/>
</dbReference>
<evidence type="ECO:0000313" key="2">
    <source>
        <dbReference type="EMBL" id="SNS10593.1"/>
    </source>
</evidence>
<proteinExistence type="predicted"/>
<dbReference type="PANTHER" id="PTHR11647">
    <property type="entry name" value="HYDRANTOINASE/DIHYDROPYRIMIDINASE FAMILY MEMBER"/>
    <property type="match status" value="1"/>
</dbReference>
<accession>A0A239BTV5</accession>
<dbReference type="GO" id="GO:0016811">
    <property type="term" value="F:hydrolase activity, acting on carbon-nitrogen (but not peptide) bonds, in linear amides"/>
    <property type="evidence" value="ECO:0007669"/>
    <property type="project" value="InterPro"/>
</dbReference>
<dbReference type="CDD" id="cd01297">
    <property type="entry name" value="D-aminoacylase"/>
    <property type="match status" value="1"/>
</dbReference>
<protein>
    <submittedName>
        <fullName evidence="2">N-acyl-D-amino-acid deacylase</fullName>
    </submittedName>
</protein>
<dbReference type="Gene3D" id="2.30.40.10">
    <property type="entry name" value="Urease, subunit C, domain 1"/>
    <property type="match status" value="1"/>
</dbReference>
<evidence type="ECO:0000259" key="1">
    <source>
        <dbReference type="Pfam" id="PF07969"/>
    </source>
</evidence>
<dbReference type="InterPro" id="IPR050378">
    <property type="entry name" value="Metallo-dep_Hydrolases_sf"/>
</dbReference>
<dbReference type="Gene3D" id="3.20.20.140">
    <property type="entry name" value="Metal-dependent hydrolases"/>
    <property type="match status" value="1"/>
</dbReference>
<dbReference type="RefSeq" id="WP_089304277.1">
    <property type="nucleotide sequence ID" value="NZ_FZOO01000002.1"/>
</dbReference>
<dbReference type="SUPFAM" id="SSF51556">
    <property type="entry name" value="Metallo-dependent hydrolases"/>
    <property type="match status" value="1"/>
</dbReference>
<gene>
    <name evidence="2" type="ORF">SAMN06893096_10234</name>
</gene>
<evidence type="ECO:0000313" key="3">
    <source>
        <dbReference type="Proteomes" id="UP000198373"/>
    </source>
</evidence>
<sequence>MSERTLLRGGRLVDGTGSPATPADLLLEGGLVVAVEAPGRLGAATAQVRELSGAVVCPGFIDVHSHADNAPLLAEDDRSKITQGVTTEVVGNCGFSLAPVSDAHRDALRGLMSRVFPPLAADWSTLPELFAVTDAAGYVTNYAPLVGHHSLRVAAMGMADGAPDADHLAAMRRATQEAFEAGAFGLSTGLIYPPGLFARDAEIQALAEVMPAGRPYVTHMRGEGRMLLDSIAEAIRIGEAAGRPVHVSHLKAAGRKVWGRMGEALALLDAARERGVDVTHDVYPYLAGSTMLTATLPPWFQEGGNPSVLRRLADPASVDRLRRDIESDDGAWENHVDACGWSGIVVASTRSHTHDGKSLQQIADDTGVEPLQALIDVLRAEELEASMIIFSMREDDLVEALRHPLTMVGSDGLPPGGGGRPHPRMWGTFPRVLSRYVRETGVLSLEEAIRKMTSLPARRFGLQGRGEVRPGAVADLVVLDPAVVHDEADYADPVRPACGIADVFVGGHPAVDGGTYMGRRHGTRLAPAGP</sequence>
<dbReference type="OrthoDB" id="9766983at2"/>
<feature type="domain" description="Amidohydrolase 3" evidence="1">
    <location>
        <begin position="47"/>
        <end position="492"/>
    </location>
</feature>
<dbReference type="InterPro" id="IPR023100">
    <property type="entry name" value="D-aminoacylase_insert_dom_sf"/>
</dbReference>
<dbReference type="Pfam" id="PF07969">
    <property type="entry name" value="Amidohydro_3"/>
    <property type="match status" value="1"/>
</dbReference>
<reference evidence="3" key="1">
    <citation type="submission" date="2017-06" db="EMBL/GenBank/DDBJ databases">
        <authorList>
            <person name="Varghese N."/>
            <person name="Submissions S."/>
        </authorList>
    </citation>
    <scope>NUCLEOTIDE SEQUENCE [LARGE SCALE GENOMIC DNA]</scope>
    <source>
        <strain evidence="3">DSM 46839</strain>
    </source>
</reference>
<dbReference type="Proteomes" id="UP000198373">
    <property type="component" value="Unassembled WGS sequence"/>
</dbReference>
<keyword evidence="3" id="KW-1185">Reference proteome</keyword>
<organism evidence="2 3">
    <name type="scientific">Geodermatophilus pulveris</name>
    <dbReference type="NCBI Taxonomy" id="1564159"/>
    <lineage>
        <taxon>Bacteria</taxon>
        <taxon>Bacillati</taxon>
        <taxon>Actinomycetota</taxon>
        <taxon>Actinomycetes</taxon>
        <taxon>Geodermatophilales</taxon>
        <taxon>Geodermatophilaceae</taxon>
        <taxon>Geodermatophilus</taxon>
    </lineage>
</organism>
<dbReference type="InterPro" id="IPR013108">
    <property type="entry name" value="Amidohydro_3"/>
</dbReference>
<dbReference type="Gene3D" id="3.30.1490.130">
    <property type="entry name" value="D-aminoacylase. Domain 3"/>
    <property type="match status" value="1"/>
</dbReference>
<dbReference type="InterPro" id="IPR032466">
    <property type="entry name" value="Metal_Hydrolase"/>
</dbReference>
<dbReference type="AlphaFoldDB" id="A0A239BTV5"/>